<evidence type="ECO:0000256" key="3">
    <source>
        <dbReference type="ARBA" id="ARBA00022490"/>
    </source>
</evidence>
<name>G4TGR5_SERID</name>
<keyword evidence="5" id="KW-0653">Protein transport</keyword>
<evidence type="ECO:0000256" key="6">
    <source>
        <dbReference type="PROSITE-ProRule" id="PRU00103"/>
    </source>
</evidence>
<evidence type="ECO:0000256" key="5">
    <source>
        <dbReference type="ARBA" id="ARBA00022927"/>
    </source>
</evidence>
<keyword evidence="2" id="KW-0813">Transport</keyword>
<dbReference type="PROSITE" id="PS50077">
    <property type="entry name" value="HEAT_REPEAT"/>
    <property type="match status" value="1"/>
</dbReference>
<dbReference type="InterPro" id="IPR021133">
    <property type="entry name" value="HEAT_type_2"/>
</dbReference>
<feature type="compositionally biased region" description="Acidic residues" evidence="7">
    <location>
        <begin position="366"/>
        <end position="381"/>
    </location>
</feature>
<evidence type="ECO:0000313" key="8">
    <source>
        <dbReference type="EMBL" id="CCA70510.1"/>
    </source>
</evidence>
<keyword evidence="4" id="KW-0677">Repeat</keyword>
<keyword evidence="3" id="KW-0963">Cytoplasm</keyword>
<evidence type="ECO:0000256" key="1">
    <source>
        <dbReference type="ARBA" id="ARBA00004496"/>
    </source>
</evidence>
<dbReference type="AlphaFoldDB" id="G4TGR5"/>
<accession>G4TGR5</accession>
<evidence type="ECO:0000313" key="9">
    <source>
        <dbReference type="Proteomes" id="UP000007148"/>
    </source>
</evidence>
<feature type="compositionally biased region" description="Basic and acidic residues" evidence="7">
    <location>
        <begin position="346"/>
        <end position="355"/>
    </location>
</feature>
<feature type="repeat" description="HEAT" evidence="6">
    <location>
        <begin position="453"/>
        <end position="491"/>
    </location>
</feature>
<evidence type="ECO:0000256" key="2">
    <source>
        <dbReference type="ARBA" id="ARBA00022448"/>
    </source>
</evidence>
<organism evidence="8 9">
    <name type="scientific">Serendipita indica (strain DSM 11827)</name>
    <name type="common">Root endophyte fungus</name>
    <name type="synonym">Piriformospora indica</name>
    <dbReference type="NCBI Taxonomy" id="1109443"/>
    <lineage>
        <taxon>Eukaryota</taxon>
        <taxon>Fungi</taxon>
        <taxon>Dikarya</taxon>
        <taxon>Basidiomycota</taxon>
        <taxon>Agaricomycotina</taxon>
        <taxon>Agaricomycetes</taxon>
        <taxon>Sebacinales</taxon>
        <taxon>Serendipitaceae</taxon>
        <taxon>Serendipita</taxon>
    </lineage>
</organism>
<dbReference type="GO" id="GO:0005737">
    <property type="term" value="C:cytoplasm"/>
    <property type="evidence" value="ECO:0007669"/>
    <property type="project" value="UniProtKB-SubCell"/>
</dbReference>
<protein>
    <submittedName>
        <fullName evidence="8">Related to importin beta-2 subunit (Transportin)</fullName>
    </submittedName>
</protein>
<dbReference type="SUPFAM" id="SSF48371">
    <property type="entry name" value="ARM repeat"/>
    <property type="match status" value="1"/>
</dbReference>
<dbReference type="GO" id="GO:0006606">
    <property type="term" value="P:protein import into nucleus"/>
    <property type="evidence" value="ECO:0007669"/>
    <property type="project" value="InterPro"/>
</dbReference>
<dbReference type="FunCoup" id="G4TGR5">
    <property type="interactions" value="929"/>
</dbReference>
<dbReference type="PANTHER" id="PTHR10527">
    <property type="entry name" value="IMPORTIN BETA"/>
    <property type="match status" value="1"/>
</dbReference>
<dbReference type="HOGENOM" id="CLU_008136_0_1_1"/>
<dbReference type="STRING" id="1109443.G4TGR5"/>
<dbReference type="InterPro" id="IPR040122">
    <property type="entry name" value="Importin_beta"/>
</dbReference>
<dbReference type="Proteomes" id="UP000007148">
    <property type="component" value="Unassembled WGS sequence"/>
</dbReference>
<dbReference type="eggNOG" id="KOG2023">
    <property type="taxonomic scope" value="Eukaryota"/>
</dbReference>
<dbReference type="GO" id="GO:0005634">
    <property type="term" value="C:nucleus"/>
    <property type="evidence" value="ECO:0007669"/>
    <property type="project" value="UniProtKB-SubCell"/>
</dbReference>
<reference evidence="8 9" key="1">
    <citation type="journal article" date="2011" name="PLoS Pathog.">
        <title>Endophytic Life Strategies Decoded by Genome and Transcriptome Analyses of the Mutualistic Root Symbiont Piriformospora indica.</title>
        <authorList>
            <person name="Zuccaro A."/>
            <person name="Lahrmann U."/>
            <person name="Guldener U."/>
            <person name="Langen G."/>
            <person name="Pfiffi S."/>
            <person name="Biedenkopf D."/>
            <person name="Wong P."/>
            <person name="Samans B."/>
            <person name="Grimm C."/>
            <person name="Basiewicz M."/>
            <person name="Murat C."/>
            <person name="Martin F."/>
            <person name="Kogel K.H."/>
        </authorList>
    </citation>
    <scope>NUCLEOTIDE SEQUENCE [LARGE SCALE GENOMIC DNA]</scope>
    <source>
        <strain evidence="8 9">DSM 11827</strain>
    </source>
</reference>
<feature type="compositionally biased region" description="Acidic residues" evidence="7">
    <location>
        <begin position="316"/>
        <end position="326"/>
    </location>
</feature>
<keyword evidence="9" id="KW-1185">Reference proteome</keyword>
<dbReference type="Pfam" id="PF02985">
    <property type="entry name" value="HEAT"/>
    <property type="match status" value="1"/>
</dbReference>
<sequence length="556" mass="62475">MATWSPDPAGLAQILQTLRDSTNIHDKHIQSQITMRLNDYQRVPNYIAYLAHILAAMTAEGEQIRSIAGYILKNNARLITSASPDAAVYVKASTISAFTDASVMIRNAAQQVLITLLGVLEPRNWPEALSVLIQALDSPDQVTQEGAFVVLSRACEDYPRKFDVEIQGSRPLDFLVPKWIELCQHPSPKIRGYAISCLTQFVPIETESLNVHIDNIISSFFRTAADTDPIVRRNVCTGLVLLLASRPDKLIPEMHNVAEYMLYSTQDQNTLVSLEACEFWLTFAEDPELQNALTPYIPRVAPVLLDSMVYSEEEILMNPDAEEDDNANVPDKGEDMKPRHYSGRTHGLEREEKSDAANGQPAGSGADDEDDDYDEDYDDDEDMSTEWNLRKCAAAALDVLAVRFGNTLLQPLLPHLKEKLWSPDWVQRECGILALGALAEGCIDYMEPHLPTLIPFLVNMLADSKPLIRSITCWTLGRYAGWYAQPQTQEQRDRFFIPIMEGLLRMILDNNKRVQEAGCSAFATFEEEAAHNLIPYLEPVLQNLVLAFDKYQQKIS</sequence>
<dbReference type="OMA" id="CEAHTHY"/>
<evidence type="ECO:0000256" key="7">
    <source>
        <dbReference type="SAM" id="MobiDB-lite"/>
    </source>
</evidence>
<dbReference type="InterPro" id="IPR011989">
    <property type="entry name" value="ARM-like"/>
</dbReference>
<dbReference type="Gene3D" id="1.25.10.10">
    <property type="entry name" value="Leucine-rich Repeat Variant"/>
    <property type="match status" value="2"/>
</dbReference>
<dbReference type="InterPro" id="IPR000357">
    <property type="entry name" value="HEAT"/>
</dbReference>
<dbReference type="InterPro" id="IPR016024">
    <property type="entry name" value="ARM-type_fold"/>
</dbReference>
<dbReference type="OrthoDB" id="951172at2759"/>
<gene>
    <name evidence="8" type="ORF">PIIN_04447</name>
</gene>
<proteinExistence type="predicted"/>
<dbReference type="Pfam" id="PF13513">
    <property type="entry name" value="HEAT_EZ"/>
    <property type="match status" value="1"/>
</dbReference>
<evidence type="ECO:0000256" key="4">
    <source>
        <dbReference type="ARBA" id="ARBA00022737"/>
    </source>
</evidence>
<comment type="caution">
    <text evidence="8">The sequence shown here is derived from an EMBL/GenBank/DDBJ whole genome shotgun (WGS) entry which is preliminary data.</text>
</comment>
<dbReference type="InParanoid" id="G4TGR5"/>
<feature type="region of interest" description="Disordered" evidence="7">
    <location>
        <begin position="316"/>
        <end position="381"/>
    </location>
</feature>
<comment type="subcellular location">
    <subcellularLocation>
        <location evidence="1">Cytoplasm</location>
    </subcellularLocation>
</comment>
<dbReference type="EMBL" id="CAFZ01000085">
    <property type="protein sequence ID" value="CCA70510.1"/>
    <property type="molecule type" value="Genomic_DNA"/>
</dbReference>